<evidence type="ECO:0000256" key="5">
    <source>
        <dbReference type="ARBA" id="ARBA00023242"/>
    </source>
</evidence>
<dbReference type="GO" id="GO:0001228">
    <property type="term" value="F:DNA-binding transcription activator activity, RNA polymerase II-specific"/>
    <property type="evidence" value="ECO:0007669"/>
    <property type="project" value="EnsemblFungi"/>
</dbReference>
<evidence type="ECO:0000313" key="10">
    <source>
        <dbReference type="EMBL" id="KTW28754.1"/>
    </source>
</evidence>
<dbReference type="SMART" id="SM00240">
    <property type="entry name" value="FHA"/>
    <property type="match status" value="1"/>
</dbReference>
<dbReference type="Gene3D" id="2.60.200.20">
    <property type="match status" value="1"/>
</dbReference>
<comment type="subcellular location">
    <subcellularLocation>
        <location evidence="1 6">Nucleus</location>
    </subcellularLocation>
</comment>
<proteinExistence type="predicted"/>
<organism evidence="10 11">
    <name type="scientific">Pneumocystis jirovecii (strain RU7)</name>
    <name type="common">Human pneumocystis pneumonia agent</name>
    <dbReference type="NCBI Taxonomy" id="1408657"/>
    <lineage>
        <taxon>Eukaryota</taxon>
        <taxon>Fungi</taxon>
        <taxon>Dikarya</taxon>
        <taxon>Ascomycota</taxon>
        <taxon>Taphrinomycotina</taxon>
        <taxon>Pneumocystomycetes</taxon>
        <taxon>Pneumocystaceae</taxon>
        <taxon>Pneumocystis</taxon>
    </lineage>
</organism>
<comment type="caution">
    <text evidence="10">The sequence shown here is derived from an EMBL/GenBank/DDBJ whole genome shotgun (WGS) entry which is preliminary data.</text>
</comment>
<reference evidence="11" key="1">
    <citation type="journal article" date="2016" name="Nat. Commun.">
        <title>Genome analysis of three Pneumocystis species reveals adaptation mechanisms to life exclusively in mammalian hosts.</title>
        <authorList>
            <person name="Ma L."/>
            <person name="Chen Z."/>
            <person name="Huang D.W."/>
            <person name="Kutty G."/>
            <person name="Ishihara M."/>
            <person name="Wang H."/>
            <person name="Abouelleil A."/>
            <person name="Bishop L."/>
            <person name="Davey E."/>
            <person name="Deng R."/>
            <person name="Deng X."/>
            <person name="Fan L."/>
            <person name="Fantoni G."/>
            <person name="Fitzgerald M."/>
            <person name="Gogineni E."/>
            <person name="Goldberg J.M."/>
            <person name="Handley G."/>
            <person name="Hu X."/>
            <person name="Huber C."/>
            <person name="Jiao X."/>
            <person name="Jones K."/>
            <person name="Levin J.Z."/>
            <person name="Liu Y."/>
            <person name="Macdonald P."/>
            <person name="Melnikov A."/>
            <person name="Raley C."/>
            <person name="Sassi M."/>
            <person name="Sherman B.T."/>
            <person name="Song X."/>
            <person name="Sykes S."/>
            <person name="Tran B."/>
            <person name="Walsh L."/>
            <person name="Xia Y."/>
            <person name="Yang J."/>
            <person name="Young S."/>
            <person name="Zeng Q."/>
            <person name="Zheng X."/>
            <person name="Stephens R."/>
            <person name="Nusbaum C."/>
            <person name="Birren B.W."/>
            <person name="Azadi P."/>
            <person name="Lempicki R.A."/>
            <person name="Cuomo C.A."/>
            <person name="Kovacs J.A."/>
        </authorList>
    </citation>
    <scope>NUCLEOTIDE SEQUENCE [LARGE SCALE GENOMIC DNA]</scope>
    <source>
        <strain evidence="11">RU7</strain>
    </source>
</reference>
<dbReference type="Pfam" id="PF00498">
    <property type="entry name" value="FHA"/>
    <property type="match status" value="1"/>
</dbReference>
<dbReference type="PANTHER" id="PTHR45881">
    <property type="entry name" value="CHECKPOINT SUPPRESSOR 1-LIKE, ISOFORM A-RELATED"/>
    <property type="match status" value="1"/>
</dbReference>
<dbReference type="OrthoDB" id="5954824at2759"/>
<feature type="DNA-binding region" description="Fork-head" evidence="6">
    <location>
        <begin position="241"/>
        <end position="335"/>
    </location>
</feature>
<dbReference type="SUPFAM" id="SSF49879">
    <property type="entry name" value="SMAD/FHA domain"/>
    <property type="match status" value="1"/>
</dbReference>
<sequence length="604" mass="68071">MAISAFEVQNESVPDIVTNNQDNAVVQSRPLRSVQAYAKLEFNAFSFYVQTLQVIIGRKASKSDQVDVHIGSTKAISRQHAKLFYDFTSQHFKIFVMGKNGAFVDEQFVECGKTIPLYDKTKIQIGKVFFTFLLPNSTGKENNENKKSINTDQIKIEKSEFPEGNSESSVNDLTKSSCIICPAIELDQEFAKAHKLDISSESLNVMNDKISEFDNVDINFHNEPISFHDKSCNISTKEHIKPDLSYASLIAQAILSSPTKKMTLSDIYEWITQTYKYYKYAQNGWQNSIRHSLSLNKVFKKIFRKDGEPGKGSFWTINSEYQDQFKSGIYKRNRKNIISLSPQHLIPQSSSIIDDISLKPLGDSVPIAIMQDGQLSLNPEYFNSANNNNDFSKVQIVQAIVLLQKYVITQLGPHAKNPQNAAAIANALIVALDQQLQKHKCHKDFISTTFKNLISLPSIIEKESTSNEFSKNEKPAFKPLMPLTFMTQTPQNTDLSKTASNLSISQSCSINDELTSKQLYPVQIPPPPPYYSKPQTPNVINHISLDSTEKKEHIQISSLENYSTDSSLNYKQGRKRPHESSEKALCFTNTTDALLGNDNKSKKN</sequence>
<dbReference type="Pfam" id="PF00250">
    <property type="entry name" value="Forkhead"/>
    <property type="match status" value="1"/>
</dbReference>
<dbReference type="PANTHER" id="PTHR45881:SF1">
    <property type="entry name" value="FORK HEAD PROTEIN HOMOLOG 2"/>
    <property type="match status" value="1"/>
</dbReference>
<keyword evidence="3 6" id="KW-0238">DNA-binding</keyword>
<dbReference type="Gene3D" id="1.10.10.10">
    <property type="entry name" value="Winged helix-like DNA-binding domain superfamily/Winged helix DNA-binding domain"/>
    <property type="match status" value="1"/>
</dbReference>
<evidence type="ECO:0000256" key="2">
    <source>
        <dbReference type="ARBA" id="ARBA00023015"/>
    </source>
</evidence>
<evidence type="ECO:0000256" key="1">
    <source>
        <dbReference type="ARBA" id="ARBA00004123"/>
    </source>
</evidence>
<dbReference type="PROSITE" id="PS50039">
    <property type="entry name" value="FORK_HEAD_3"/>
    <property type="match status" value="1"/>
</dbReference>
<dbReference type="CDD" id="cd22701">
    <property type="entry name" value="FHA_FKH1-like"/>
    <property type="match status" value="1"/>
</dbReference>
<dbReference type="VEuPathDB" id="FungiDB:T551_02604"/>
<gene>
    <name evidence="10" type="ORF">T551_02604</name>
</gene>
<evidence type="ECO:0000256" key="7">
    <source>
        <dbReference type="SAM" id="MobiDB-lite"/>
    </source>
</evidence>
<feature type="domain" description="Fork-head" evidence="9">
    <location>
        <begin position="241"/>
        <end position="335"/>
    </location>
</feature>
<dbReference type="InterPro" id="IPR036388">
    <property type="entry name" value="WH-like_DNA-bd_sf"/>
</dbReference>
<keyword evidence="4" id="KW-0804">Transcription</keyword>
<dbReference type="InterPro" id="IPR001766">
    <property type="entry name" value="Fork_head_dom"/>
</dbReference>
<dbReference type="eggNOG" id="KOG2294">
    <property type="taxonomic scope" value="Eukaryota"/>
</dbReference>
<dbReference type="STRING" id="1408657.A0A0W4ZK56"/>
<evidence type="ECO:0000259" key="9">
    <source>
        <dbReference type="PROSITE" id="PS50039"/>
    </source>
</evidence>
<dbReference type="SUPFAM" id="SSF46785">
    <property type="entry name" value="Winged helix' DNA-binding domain"/>
    <property type="match status" value="1"/>
</dbReference>
<evidence type="ECO:0000256" key="6">
    <source>
        <dbReference type="PROSITE-ProRule" id="PRU00089"/>
    </source>
</evidence>
<dbReference type="PROSITE" id="PS00658">
    <property type="entry name" value="FORK_HEAD_2"/>
    <property type="match status" value="1"/>
</dbReference>
<feature type="domain" description="FHA" evidence="8">
    <location>
        <begin position="54"/>
        <end position="109"/>
    </location>
</feature>
<protein>
    <recommendedName>
        <fullName evidence="12">Fork-head domain-containing protein</fullName>
    </recommendedName>
</protein>
<dbReference type="InterPro" id="IPR030456">
    <property type="entry name" value="TF_fork_head_CS_2"/>
</dbReference>
<dbReference type="GO" id="GO:0005634">
    <property type="term" value="C:nucleus"/>
    <property type="evidence" value="ECO:0007669"/>
    <property type="project" value="UniProtKB-SubCell"/>
</dbReference>
<dbReference type="GO" id="GO:0000978">
    <property type="term" value="F:RNA polymerase II cis-regulatory region sequence-specific DNA binding"/>
    <property type="evidence" value="ECO:0007669"/>
    <property type="project" value="TreeGrafter"/>
</dbReference>
<keyword evidence="2" id="KW-0805">Transcription regulation</keyword>
<dbReference type="PROSITE" id="PS50006">
    <property type="entry name" value="FHA_DOMAIN"/>
    <property type="match status" value="1"/>
</dbReference>
<dbReference type="InterPro" id="IPR008984">
    <property type="entry name" value="SMAD_FHA_dom_sf"/>
</dbReference>
<dbReference type="RefSeq" id="XP_018229089.1">
    <property type="nucleotide sequence ID" value="XM_018374867.1"/>
</dbReference>
<keyword evidence="5 6" id="KW-0539">Nucleus</keyword>
<dbReference type="InterPro" id="IPR000253">
    <property type="entry name" value="FHA_dom"/>
</dbReference>
<evidence type="ECO:0000256" key="3">
    <source>
        <dbReference type="ARBA" id="ARBA00023125"/>
    </source>
</evidence>
<dbReference type="GO" id="GO:0060963">
    <property type="term" value="P:positive regulation of ribosomal protein gene transcription by RNA polymerase II"/>
    <property type="evidence" value="ECO:0007669"/>
    <property type="project" value="EnsemblFungi"/>
</dbReference>
<evidence type="ECO:0008006" key="12">
    <source>
        <dbReference type="Google" id="ProtNLM"/>
    </source>
</evidence>
<keyword evidence="11" id="KW-1185">Reference proteome</keyword>
<accession>A0A0W4ZK56</accession>
<evidence type="ECO:0000313" key="11">
    <source>
        <dbReference type="Proteomes" id="UP000053447"/>
    </source>
</evidence>
<name>A0A0W4ZK56_PNEJ7</name>
<dbReference type="GeneID" id="28941122"/>
<dbReference type="SMART" id="SM00339">
    <property type="entry name" value="FH"/>
    <property type="match status" value="1"/>
</dbReference>
<evidence type="ECO:0000256" key="4">
    <source>
        <dbReference type="ARBA" id="ARBA00023163"/>
    </source>
</evidence>
<dbReference type="InterPro" id="IPR036390">
    <property type="entry name" value="WH_DNA-bd_sf"/>
</dbReference>
<dbReference type="CDD" id="cd20024">
    <property type="entry name" value="FH_FOXJ2-like"/>
    <property type="match status" value="1"/>
</dbReference>
<evidence type="ECO:0000259" key="8">
    <source>
        <dbReference type="PROSITE" id="PS50006"/>
    </source>
</evidence>
<dbReference type="Proteomes" id="UP000053447">
    <property type="component" value="Unassembled WGS sequence"/>
</dbReference>
<dbReference type="PRINTS" id="PR00053">
    <property type="entry name" value="FORKHEAD"/>
</dbReference>
<feature type="region of interest" description="Disordered" evidence="7">
    <location>
        <begin position="565"/>
        <end position="585"/>
    </location>
</feature>
<dbReference type="FunFam" id="1.10.10.10:FF:000135">
    <property type="entry name" value="forkhead box protein G1"/>
    <property type="match status" value="1"/>
</dbReference>
<dbReference type="EMBL" id="LFWA01000011">
    <property type="protein sequence ID" value="KTW28754.1"/>
    <property type="molecule type" value="Genomic_DNA"/>
</dbReference>
<dbReference type="AlphaFoldDB" id="A0A0W4ZK56"/>